<dbReference type="SMART" id="SM00382">
    <property type="entry name" value="AAA"/>
    <property type="match status" value="1"/>
</dbReference>
<comment type="caution">
    <text evidence="12">The sequence shown here is derived from an EMBL/GenBank/DDBJ whole genome shotgun (WGS) entry which is preliminary data.</text>
</comment>
<proteinExistence type="predicted"/>
<sequence>MLDVAITRRVDGFTLDVALTAGSGVTAVFGPSGAGKTSLARCVAGLERPDAGRIVLDGQEVFGPNAWVPVHKRAIGYVFQEARLFPHLTVERNLLYGAPTGTAPGQVADMLGIKPLLGRRTAGLSGGEAARVAIGRALLRQPRLLIMDEPLAALDARRRGLILPYLERLRDHGIPILYISHAIEEVARLASTLVLMRAGQVVRSGPVEEMLSDPTVAADIGPSQAGAVLSGIIRKIADGLAEVETPAGCLHLAGVEGGVGTALRLRIRAEDVIVATQEPVGLSALNVLPMVVEQVLQGQGPGVMVRLRAGDGALLARVTRVSADRLGLVVGRPVWAVIKTTGVARLDVGGGGLRSI</sequence>
<dbReference type="RefSeq" id="WP_220749654.1">
    <property type="nucleotide sequence ID" value="NZ_BPFH01000005.1"/>
</dbReference>
<dbReference type="InterPro" id="IPR050334">
    <property type="entry name" value="Molybdenum_import_ModC"/>
</dbReference>
<evidence type="ECO:0000259" key="11">
    <source>
        <dbReference type="PROSITE" id="PS51866"/>
    </source>
</evidence>
<reference evidence="12 13" key="1">
    <citation type="submission" date="2021-05" db="EMBL/GenBank/DDBJ databases">
        <title>Bacteria Genome sequencing.</title>
        <authorList>
            <person name="Takabe Y."/>
            <person name="Nakajima Y."/>
            <person name="Suzuki S."/>
            <person name="Shiozaki T."/>
        </authorList>
    </citation>
    <scope>NUCLEOTIDE SEQUENCE [LARGE SCALE GENOMIC DNA]</scope>
    <source>
        <strain evidence="12 13">AI_62</strain>
    </source>
</reference>
<name>A0ABQ4NPJ3_9RHOB</name>
<keyword evidence="6 12" id="KW-0067">ATP-binding</keyword>
<feature type="domain" description="Mop" evidence="11">
    <location>
        <begin position="281"/>
        <end position="347"/>
    </location>
</feature>
<keyword evidence="8" id="KW-0472">Membrane</keyword>
<gene>
    <name evidence="12" type="primary">modC</name>
    <name evidence="12" type="ORF">JANAI62_27720</name>
</gene>
<evidence type="ECO:0000256" key="3">
    <source>
        <dbReference type="ARBA" id="ARBA00022505"/>
    </source>
</evidence>
<dbReference type="NCBIfam" id="TIGR02142">
    <property type="entry name" value="modC_ABC"/>
    <property type="match status" value="1"/>
</dbReference>
<protein>
    <submittedName>
        <fullName evidence="12">Molybdenum import ATP-binding protein ModC</fullName>
    </submittedName>
</protein>
<evidence type="ECO:0000256" key="9">
    <source>
        <dbReference type="PROSITE-ProRule" id="PRU01213"/>
    </source>
</evidence>
<dbReference type="EMBL" id="BPFH01000005">
    <property type="protein sequence ID" value="GIT96149.1"/>
    <property type="molecule type" value="Genomic_DNA"/>
</dbReference>
<dbReference type="Gene3D" id="2.40.50.100">
    <property type="match status" value="1"/>
</dbReference>
<evidence type="ECO:0000313" key="13">
    <source>
        <dbReference type="Proteomes" id="UP000786693"/>
    </source>
</evidence>
<dbReference type="GO" id="GO:0005524">
    <property type="term" value="F:ATP binding"/>
    <property type="evidence" value="ECO:0007669"/>
    <property type="project" value="UniProtKB-KW"/>
</dbReference>
<dbReference type="InterPro" id="IPR005116">
    <property type="entry name" value="Transp-assoc_OB_typ1"/>
</dbReference>
<keyword evidence="2" id="KW-1003">Cell membrane</keyword>
<evidence type="ECO:0000256" key="8">
    <source>
        <dbReference type="ARBA" id="ARBA00023136"/>
    </source>
</evidence>
<dbReference type="InterPro" id="IPR011868">
    <property type="entry name" value="ModC_ABC_ATP-bd"/>
</dbReference>
<dbReference type="Gene3D" id="3.40.50.300">
    <property type="entry name" value="P-loop containing nucleotide triphosphate hydrolases"/>
    <property type="match status" value="1"/>
</dbReference>
<evidence type="ECO:0000256" key="4">
    <source>
        <dbReference type="ARBA" id="ARBA00022519"/>
    </source>
</evidence>
<dbReference type="InterPro" id="IPR017871">
    <property type="entry name" value="ABC_transporter-like_CS"/>
</dbReference>
<evidence type="ECO:0000259" key="10">
    <source>
        <dbReference type="PROSITE" id="PS50893"/>
    </source>
</evidence>
<dbReference type="Proteomes" id="UP000786693">
    <property type="component" value="Unassembled WGS sequence"/>
</dbReference>
<evidence type="ECO:0000313" key="12">
    <source>
        <dbReference type="EMBL" id="GIT96149.1"/>
    </source>
</evidence>
<dbReference type="InterPro" id="IPR027417">
    <property type="entry name" value="P-loop_NTPase"/>
</dbReference>
<organism evidence="12 13">
    <name type="scientific">Jannaschia pagri</name>
    <dbReference type="NCBI Taxonomy" id="2829797"/>
    <lineage>
        <taxon>Bacteria</taxon>
        <taxon>Pseudomonadati</taxon>
        <taxon>Pseudomonadota</taxon>
        <taxon>Alphaproteobacteria</taxon>
        <taxon>Rhodobacterales</taxon>
        <taxon>Roseobacteraceae</taxon>
        <taxon>Jannaschia</taxon>
    </lineage>
</organism>
<dbReference type="InterPro" id="IPR003593">
    <property type="entry name" value="AAA+_ATPase"/>
</dbReference>
<feature type="domain" description="ABC transporter" evidence="10">
    <location>
        <begin position="1"/>
        <end position="223"/>
    </location>
</feature>
<evidence type="ECO:0000256" key="1">
    <source>
        <dbReference type="ARBA" id="ARBA00022448"/>
    </source>
</evidence>
<dbReference type="PROSITE" id="PS50893">
    <property type="entry name" value="ABC_TRANSPORTER_2"/>
    <property type="match status" value="1"/>
</dbReference>
<keyword evidence="1" id="KW-0813">Transport</keyword>
<evidence type="ECO:0000256" key="2">
    <source>
        <dbReference type="ARBA" id="ARBA00022475"/>
    </source>
</evidence>
<accession>A0ABQ4NPJ3</accession>
<keyword evidence="3 9" id="KW-0500">Molybdenum</keyword>
<dbReference type="InterPro" id="IPR008995">
    <property type="entry name" value="Mo/tungstate-bd_C_term_dom"/>
</dbReference>
<dbReference type="PANTHER" id="PTHR43514:SF4">
    <property type="entry name" value="ABC TRANSPORTER I FAMILY MEMBER 10"/>
    <property type="match status" value="1"/>
</dbReference>
<dbReference type="InterPro" id="IPR003439">
    <property type="entry name" value="ABC_transporter-like_ATP-bd"/>
</dbReference>
<keyword evidence="7" id="KW-1278">Translocase</keyword>
<keyword evidence="5" id="KW-0547">Nucleotide-binding</keyword>
<keyword evidence="13" id="KW-1185">Reference proteome</keyword>
<evidence type="ECO:0000256" key="6">
    <source>
        <dbReference type="ARBA" id="ARBA00022840"/>
    </source>
</evidence>
<dbReference type="Pfam" id="PF00005">
    <property type="entry name" value="ABC_tran"/>
    <property type="match status" value="1"/>
</dbReference>
<dbReference type="Pfam" id="PF03459">
    <property type="entry name" value="TOBE"/>
    <property type="match status" value="1"/>
</dbReference>
<keyword evidence="4" id="KW-0997">Cell inner membrane</keyword>
<evidence type="ECO:0000256" key="5">
    <source>
        <dbReference type="ARBA" id="ARBA00022741"/>
    </source>
</evidence>
<dbReference type="SUPFAM" id="SSF50331">
    <property type="entry name" value="MOP-like"/>
    <property type="match status" value="1"/>
</dbReference>
<dbReference type="InterPro" id="IPR004606">
    <property type="entry name" value="Mop_domain"/>
</dbReference>
<dbReference type="PANTHER" id="PTHR43514">
    <property type="entry name" value="ABC TRANSPORTER I FAMILY MEMBER 10"/>
    <property type="match status" value="1"/>
</dbReference>
<dbReference type="SUPFAM" id="SSF52540">
    <property type="entry name" value="P-loop containing nucleoside triphosphate hydrolases"/>
    <property type="match status" value="1"/>
</dbReference>
<evidence type="ECO:0000256" key="7">
    <source>
        <dbReference type="ARBA" id="ARBA00022967"/>
    </source>
</evidence>
<dbReference type="PROSITE" id="PS00211">
    <property type="entry name" value="ABC_TRANSPORTER_1"/>
    <property type="match status" value="1"/>
</dbReference>
<dbReference type="PROSITE" id="PS51866">
    <property type="entry name" value="MOP"/>
    <property type="match status" value="1"/>
</dbReference>